<evidence type="ECO:0000256" key="4">
    <source>
        <dbReference type="ARBA" id="ARBA00022989"/>
    </source>
</evidence>
<evidence type="ECO:0000313" key="8">
    <source>
        <dbReference type="EMBL" id="SDM18775.1"/>
    </source>
</evidence>
<organism evidence="8 9">
    <name type="scientific">Allokutzneria albata</name>
    <name type="common">Kibdelosporangium albatum</name>
    <dbReference type="NCBI Taxonomy" id="211114"/>
    <lineage>
        <taxon>Bacteria</taxon>
        <taxon>Bacillati</taxon>
        <taxon>Actinomycetota</taxon>
        <taxon>Actinomycetes</taxon>
        <taxon>Pseudonocardiales</taxon>
        <taxon>Pseudonocardiaceae</taxon>
        <taxon>Allokutzneria</taxon>
    </lineage>
</organism>
<keyword evidence="9" id="KW-1185">Reference proteome</keyword>
<dbReference type="eggNOG" id="COG0477">
    <property type="taxonomic scope" value="Bacteria"/>
</dbReference>
<evidence type="ECO:0000256" key="6">
    <source>
        <dbReference type="SAM" id="Phobius"/>
    </source>
</evidence>
<dbReference type="CDD" id="cd17321">
    <property type="entry name" value="MFS_MMR_MDR_like"/>
    <property type="match status" value="1"/>
</dbReference>
<reference evidence="8 9" key="1">
    <citation type="submission" date="2016-10" db="EMBL/GenBank/DDBJ databases">
        <authorList>
            <person name="de Groot N.N."/>
        </authorList>
    </citation>
    <scope>NUCLEOTIDE SEQUENCE [LARGE SCALE GENOMIC DNA]</scope>
    <source>
        <strain evidence="8 9">DSM 44149</strain>
    </source>
</reference>
<dbReference type="SUPFAM" id="SSF103473">
    <property type="entry name" value="MFS general substrate transporter"/>
    <property type="match status" value="1"/>
</dbReference>
<dbReference type="Proteomes" id="UP000183376">
    <property type="component" value="Chromosome I"/>
</dbReference>
<feature type="transmembrane region" description="Helical" evidence="6">
    <location>
        <begin position="167"/>
        <end position="185"/>
    </location>
</feature>
<dbReference type="Gene3D" id="1.20.1720.10">
    <property type="entry name" value="Multidrug resistance protein D"/>
    <property type="match status" value="1"/>
</dbReference>
<dbReference type="InterPro" id="IPR020846">
    <property type="entry name" value="MFS_dom"/>
</dbReference>
<feature type="transmembrane region" description="Helical" evidence="6">
    <location>
        <begin position="381"/>
        <end position="406"/>
    </location>
</feature>
<keyword evidence="3 6" id="KW-0812">Transmembrane</keyword>
<feature type="domain" description="Major facilitator superfamily (MFS) profile" evidence="7">
    <location>
        <begin position="13"/>
        <end position="478"/>
    </location>
</feature>
<dbReference type="PANTHER" id="PTHR42718:SF9">
    <property type="entry name" value="MAJOR FACILITATOR SUPERFAMILY MULTIDRUG TRANSPORTER MFSC"/>
    <property type="match status" value="1"/>
</dbReference>
<name>A0A1G9R8N5_ALLAB</name>
<keyword evidence="4 6" id="KW-1133">Transmembrane helix</keyword>
<feature type="transmembrane region" description="Helical" evidence="6">
    <location>
        <begin position="356"/>
        <end position="375"/>
    </location>
</feature>
<keyword evidence="2" id="KW-0813">Transport</keyword>
<protein>
    <submittedName>
        <fullName evidence="8">Major Facilitator Superfamily protein</fullName>
    </submittedName>
</protein>
<accession>A0A1G9R8N5</accession>
<evidence type="ECO:0000259" key="7">
    <source>
        <dbReference type="PROSITE" id="PS50850"/>
    </source>
</evidence>
<feature type="transmembrane region" description="Helical" evidence="6">
    <location>
        <begin position="140"/>
        <end position="161"/>
    </location>
</feature>
<keyword evidence="5 6" id="KW-0472">Membrane</keyword>
<feature type="transmembrane region" description="Helical" evidence="6">
    <location>
        <begin position="79"/>
        <end position="107"/>
    </location>
</feature>
<dbReference type="EMBL" id="LT629701">
    <property type="protein sequence ID" value="SDM18775.1"/>
    <property type="molecule type" value="Genomic_DNA"/>
</dbReference>
<dbReference type="GO" id="GO:0022857">
    <property type="term" value="F:transmembrane transporter activity"/>
    <property type="evidence" value="ECO:0007669"/>
    <property type="project" value="InterPro"/>
</dbReference>
<feature type="transmembrane region" description="Helical" evidence="6">
    <location>
        <begin position="113"/>
        <end position="133"/>
    </location>
</feature>
<evidence type="ECO:0000256" key="1">
    <source>
        <dbReference type="ARBA" id="ARBA00004651"/>
    </source>
</evidence>
<dbReference type="Pfam" id="PF07690">
    <property type="entry name" value="MFS_1"/>
    <property type="match status" value="2"/>
</dbReference>
<feature type="transmembrane region" description="Helical" evidence="6">
    <location>
        <begin position="248"/>
        <end position="270"/>
    </location>
</feature>
<feature type="transmembrane region" description="Helical" evidence="6">
    <location>
        <begin position="427"/>
        <end position="446"/>
    </location>
</feature>
<gene>
    <name evidence="8" type="ORF">SAMN04489726_0252</name>
</gene>
<feature type="transmembrane region" description="Helical" evidence="6">
    <location>
        <begin position="206"/>
        <end position="228"/>
    </location>
</feature>
<dbReference type="OrthoDB" id="3282774at2"/>
<evidence type="ECO:0000256" key="2">
    <source>
        <dbReference type="ARBA" id="ARBA00022448"/>
    </source>
</evidence>
<dbReference type="InterPro" id="IPR036259">
    <property type="entry name" value="MFS_trans_sf"/>
</dbReference>
<dbReference type="InterPro" id="IPR011701">
    <property type="entry name" value="MFS"/>
</dbReference>
<sequence>MTSGPTGTQAGKIVLPLALGQFIASFAATNMNVAISTIAGDIGTTVIGIQTTITLFALVMASLMIPGSKLTDIWGRKTCFVAGLAVYGTGALLASLAQGLGLMIVGYSLLEGLGSALMIPPIYILITVTFADLDVRAKYFGVVSGAGGLGAAAGPLIGGLVTTSISWRAAFLLQVVVVAWIVVLARRISDPPRTGARPSFDVPGAVLSALGLFFVVFGILQTGTYGWLASRKDFSVAGVVLIPAGGLSPVWLFIGIGVVVLAGFLFHIRAREKAGGDPLVPIRLFGNRTSNLGLVTQHIQWLVLQGSFFVISVFLQQVRGFNAIETGLLLLPATIGILLSSGTAERLARKHSQRRLIRAGFVLTLAGMALLLAFGSEDSGVLAYAPGLFLLGAGVGIMLTASVNLVQSSWPEQDQGEISGISRSVSNLGSSVGTALAGSVLVGAAHPGGAPFALALATLGFIALLGLVVAVLIPRADAAGPRPG</sequence>
<dbReference type="Gene3D" id="1.20.1250.20">
    <property type="entry name" value="MFS general substrate transporter like domains"/>
    <property type="match status" value="1"/>
</dbReference>
<evidence type="ECO:0000256" key="5">
    <source>
        <dbReference type="ARBA" id="ARBA00023136"/>
    </source>
</evidence>
<dbReference type="GO" id="GO:0005886">
    <property type="term" value="C:plasma membrane"/>
    <property type="evidence" value="ECO:0007669"/>
    <property type="project" value="UniProtKB-SubCell"/>
</dbReference>
<evidence type="ECO:0000256" key="3">
    <source>
        <dbReference type="ARBA" id="ARBA00022692"/>
    </source>
</evidence>
<dbReference type="STRING" id="211114.SAMN04489726_0252"/>
<dbReference type="RefSeq" id="WP_052407245.1">
    <property type="nucleotide sequence ID" value="NZ_JOEF01000006.1"/>
</dbReference>
<evidence type="ECO:0000313" key="9">
    <source>
        <dbReference type="Proteomes" id="UP000183376"/>
    </source>
</evidence>
<feature type="transmembrane region" description="Helical" evidence="6">
    <location>
        <begin position="12"/>
        <end position="35"/>
    </location>
</feature>
<comment type="subcellular location">
    <subcellularLocation>
        <location evidence="1">Cell membrane</location>
        <topology evidence="1">Multi-pass membrane protein</topology>
    </subcellularLocation>
</comment>
<dbReference type="PROSITE" id="PS50850">
    <property type="entry name" value="MFS"/>
    <property type="match status" value="1"/>
</dbReference>
<dbReference type="AlphaFoldDB" id="A0A1G9R8N5"/>
<proteinExistence type="predicted"/>
<feature type="transmembrane region" description="Helical" evidence="6">
    <location>
        <begin position="452"/>
        <end position="473"/>
    </location>
</feature>
<dbReference type="PANTHER" id="PTHR42718">
    <property type="entry name" value="MAJOR FACILITATOR SUPERFAMILY MULTIDRUG TRANSPORTER MFSC"/>
    <property type="match status" value="1"/>
</dbReference>
<feature type="transmembrane region" description="Helical" evidence="6">
    <location>
        <begin position="47"/>
        <end position="67"/>
    </location>
</feature>